<reference evidence="2 3" key="1">
    <citation type="submission" date="2016-09" db="EMBL/GenBank/DDBJ databases">
        <title>The complete genome sequences of Rhizobium gallicum, symbiovars gallicum and phaseoli, symbionts associated to common bean (Phaseolus vulgaris).</title>
        <authorList>
            <person name="Bustos P."/>
            <person name="Santamaria R.I."/>
            <person name="Perez-Carrascal O.M."/>
            <person name="Juarez S."/>
            <person name="Lozano L."/>
            <person name="Martinez-Flores I."/>
            <person name="Martinez-Romero E."/>
            <person name="Cevallos M."/>
            <person name="Romero D."/>
            <person name="Davila G."/>
            <person name="Gonzalez V."/>
        </authorList>
    </citation>
    <scope>NUCLEOTIDE SEQUENCE [LARGE SCALE GENOMIC DNA]</scope>
    <source>
        <strain evidence="2 3">IE4872</strain>
        <plasmid evidence="3">prgalie4872d</plasmid>
    </source>
</reference>
<keyword evidence="2" id="KW-0614">Plasmid</keyword>
<dbReference type="Pfam" id="PF08887">
    <property type="entry name" value="GAD-like"/>
    <property type="match status" value="1"/>
</dbReference>
<name>A0A1L5NWN6_9HYPH</name>
<gene>
    <name evidence="2" type="ORF">IE4872_PD01750</name>
</gene>
<evidence type="ECO:0000313" key="2">
    <source>
        <dbReference type="EMBL" id="APO72269.1"/>
    </source>
</evidence>
<evidence type="ECO:0000313" key="3">
    <source>
        <dbReference type="Proteomes" id="UP000184749"/>
    </source>
</evidence>
<proteinExistence type="predicted"/>
<dbReference type="InterPro" id="IPR014983">
    <property type="entry name" value="GAD-rel"/>
</dbReference>
<feature type="domain" description="GAD-related" evidence="1">
    <location>
        <begin position="18"/>
        <end position="80"/>
    </location>
</feature>
<dbReference type="AlphaFoldDB" id="A0A1L5NWN6"/>
<dbReference type="Proteomes" id="UP000184749">
    <property type="component" value="Plasmid pRgalIE4872d"/>
</dbReference>
<organism evidence="2 3">
    <name type="scientific">Rhizobium gallicum</name>
    <dbReference type="NCBI Taxonomy" id="56730"/>
    <lineage>
        <taxon>Bacteria</taxon>
        <taxon>Pseudomonadati</taxon>
        <taxon>Pseudomonadota</taxon>
        <taxon>Alphaproteobacteria</taxon>
        <taxon>Hyphomicrobiales</taxon>
        <taxon>Rhizobiaceae</taxon>
        <taxon>Rhizobium/Agrobacterium group</taxon>
        <taxon>Rhizobium</taxon>
    </lineage>
</organism>
<dbReference type="EMBL" id="CP017105">
    <property type="protein sequence ID" value="APO72269.1"/>
    <property type="molecule type" value="Genomic_DNA"/>
</dbReference>
<geneLocation type="plasmid" evidence="3">
    <name>prgalie4872d</name>
</geneLocation>
<evidence type="ECO:0000259" key="1">
    <source>
        <dbReference type="Pfam" id="PF08887"/>
    </source>
</evidence>
<sequence length="85" mass="9576">MYLPSNWRCREGYQVGLASIVKDFGVPQGGGAVPPPDPERFRGKVPDAMIEFWQQNGTGIILDGYFQFDDPDKYAPIIEVERQLS</sequence>
<accession>A0A1L5NWN6</accession>
<protein>
    <submittedName>
        <fullName evidence="2">GAD-like domain-containing protein</fullName>
    </submittedName>
</protein>